<dbReference type="InterPro" id="IPR022234">
    <property type="entry name" value="DUF3759"/>
</dbReference>
<protein>
    <submittedName>
        <fullName evidence="1">Uncharacterized protein</fullName>
    </submittedName>
</protein>
<evidence type="ECO:0000313" key="1">
    <source>
        <dbReference type="EMBL" id="POR37370.1"/>
    </source>
</evidence>
<proteinExistence type="predicted"/>
<dbReference type="EMBL" id="PKSG01000253">
    <property type="protein sequence ID" value="POR37370.1"/>
    <property type="molecule type" value="Genomic_DNA"/>
</dbReference>
<dbReference type="Pfam" id="PF12585">
    <property type="entry name" value="DUF3759"/>
    <property type="match status" value="1"/>
</dbReference>
<keyword evidence="2" id="KW-1185">Reference proteome</keyword>
<sequence>MHGQPAEHAKAKEILAGVMGVFVGCEVETKGLDSNLGTRGRALFVAHTPTRSIPAFLAPARKPSEFRPRSFFPG</sequence>
<gene>
    <name evidence="1" type="ORF">TPAR_02426</name>
</gene>
<dbReference type="OrthoDB" id="9895617at2759"/>
<name>A0A2S4L4M5_9HYPO</name>
<accession>A0A2S4L4M5</accession>
<comment type="caution">
    <text evidence="1">The sequence shown here is derived from an EMBL/GenBank/DDBJ whole genome shotgun (WGS) entry which is preliminary data.</text>
</comment>
<dbReference type="AlphaFoldDB" id="A0A2S4L4M5"/>
<reference evidence="1 2" key="1">
    <citation type="submission" date="2018-01" db="EMBL/GenBank/DDBJ databases">
        <title>Harnessing the power of phylogenomics to disentangle the directionality and signatures of interkingdom host jumping in the parasitic fungal genus Tolypocladium.</title>
        <authorList>
            <person name="Quandt C.A."/>
            <person name="Patterson W."/>
            <person name="Spatafora J.W."/>
        </authorList>
    </citation>
    <scope>NUCLEOTIDE SEQUENCE [LARGE SCALE GENOMIC DNA]</scope>
    <source>
        <strain evidence="1 2">NRBC 100945</strain>
    </source>
</reference>
<organism evidence="1 2">
    <name type="scientific">Tolypocladium paradoxum</name>
    <dbReference type="NCBI Taxonomy" id="94208"/>
    <lineage>
        <taxon>Eukaryota</taxon>
        <taxon>Fungi</taxon>
        <taxon>Dikarya</taxon>
        <taxon>Ascomycota</taxon>
        <taxon>Pezizomycotina</taxon>
        <taxon>Sordariomycetes</taxon>
        <taxon>Hypocreomycetidae</taxon>
        <taxon>Hypocreales</taxon>
        <taxon>Ophiocordycipitaceae</taxon>
        <taxon>Tolypocladium</taxon>
    </lineage>
</organism>
<dbReference type="Proteomes" id="UP000237481">
    <property type="component" value="Unassembled WGS sequence"/>
</dbReference>
<evidence type="ECO:0000313" key="2">
    <source>
        <dbReference type="Proteomes" id="UP000237481"/>
    </source>
</evidence>